<name>A0AAD5WPR6_9PEZI</name>
<proteinExistence type="predicted"/>
<accession>A0AAD5WPR6</accession>
<evidence type="ECO:0000313" key="2">
    <source>
        <dbReference type="Proteomes" id="UP001201980"/>
    </source>
</evidence>
<keyword evidence="2" id="KW-1185">Reference proteome</keyword>
<comment type="caution">
    <text evidence="1">The sequence shown here is derived from an EMBL/GenBank/DDBJ whole genome shotgun (WGS) entry which is preliminary data.</text>
</comment>
<sequence length="240" mass="27520">MSQIQDTGISPFGANRLHLFPGLGKKSYVEDPNFTLKKFFMDEEKMLQTRLSVVTLPDSVVSPEDRVPSLNMTQNLVSRLGSPTRMDAVLLQCFCATARKRDLPFHEIKKVWKQMGRKLSSETKTAFQKATGDRYDVEDIESLMAALRDWVTFLFDAPCCIRETGNDEEDVHAITAEDQEEDEDMVLIGGNEGNYMEEEDDSWCELGLPADPEMEDCDYGKLEEEVNLVEFYAWMQLRYQ</sequence>
<gene>
    <name evidence="1" type="ORF">MKZ38_006241</name>
</gene>
<reference evidence="1" key="1">
    <citation type="submission" date="2022-07" db="EMBL/GenBank/DDBJ databases">
        <title>Draft genome sequence of Zalerion maritima ATCC 34329, a (micro)plastics degrading marine fungus.</title>
        <authorList>
            <person name="Paco A."/>
            <person name="Goncalves M.F.M."/>
            <person name="Rocha-Santos T.A.P."/>
            <person name="Alves A."/>
        </authorList>
    </citation>
    <scope>NUCLEOTIDE SEQUENCE</scope>
    <source>
        <strain evidence="1">ATCC 34329</strain>
    </source>
</reference>
<dbReference type="Proteomes" id="UP001201980">
    <property type="component" value="Unassembled WGS sequence"/>
</dbReference>
<organism evidence="1 2">
    <name type="scientific">Zalerion maritima</name>
    <dbReference type="NCBI Taxonomy" id="339359"/>
    <lineage>
        <taxon>Eukaryota</taxon>
        <taxon>Fungi</taxon>
        <taxon>Dikarya</taxon>
        <taxon>Ascomycota</taxon>
        <taxon>Pezizomycotina</taxon>
        <taxon>Sordariomycetes</taxon>
        <taxon>Lulworthiomycetidae</taxon>
        <taxon>Lulworthiales</taxon>
        <taxon>Lulworthiaceae</taxon>
        <taxon>Zalerion</taxon>
    </lineage>
</organism>
<evidence type="ECO:0000313" key="1">
    <source>
        <dbReference type="EMBL" id="KAJ2895697.1"/>
    </source>
</evidence>
<dbReference type="AlphaFoldDB" id="A0AAD5WPR6"/>
<dbReference type="EMBL" id="JAKWBI020000381">
    <property type="protein sequence ID" value="KAJ2895697.1"/>
    <property type="molecule type" value="Genomic_DNA"/>
</dbReference>
<protein>
    <submittedName>
        <fullName evidence="1">Uncharacterized protein</fullName>
    </submittedName>
</protein>